<evidence type="ECO:0000313" key="2">
    <source>
        <dbReference type="Proteomes" id="UP000005940"/>
    </source>
</evidence>
<sequence>MDQVDDLEKAFDRLITDDDTSGSTARLEAEALAFSKQALALQHSGGMLPERVRSRLYYLAAAFTGFAVWAAVDRCRPEPARRHVERALTFARLSGSAEVELRIWSHLSILAGQGGNDNEAMAAAQMARSSPACRRDPLLASLTSARLASVHAGAGNGRAGRRALDGAHAAFHRADRAAHRESWMAFYDAAELHGLSALTLTKLGEHEEAEAHLHQTLGLLRPEYRRNRSYYTAHLALTQLRQGDAETACGTALRVLPDRTAVTGRTHQALRKFDHGLARVAPGARFATDWTDRFHDWKGRV</sequence>
<gene>
    <name evidence="1" type="ORF">STSU_012000</name>
</gene>
<accession>I2N579</accession>
<protein>
    <recommendedName>
        <fullName evidence="3">XRE family transcriptional regulator</fullName>
    </recommendedName>
</protein>
<evidence type="ECO:0008006" key="3">
    <source>
        <dbReference type="Google" id="ProtNLM"/>
    </source>
</evidence>
<proteinExistence type="predicted"/>
<organism evidence="1 2">
    <name type="scientific">Streptomyces tsukubensis (strain DSM 42081 / NBRC 108919 / NRRL 18488 / 9993)</name>
    <dbReference type="NCBI Taxonomy" id="1114943"/>
    <lineage>
        <taxon>Bacteria</taxon>
        <taxon>Bacillati</taxon>
        <taxon>Actinomycetota</taxon>
        <taxon>Actinomycetes</taxon>
        <taxon>Kitasatosporales</taxon>
        <taxon>Streptomycetaceae</taxon>
        <taxon>Streptomyces</taxon>
    </lineage>
</organism>
<reference evidence="1 2" key="1">
    <citation type="journal article" date="2012" name="J. Bacteriol.">
        <title>Draft genome of Streptomyces tsukubaensis NRRL 18488, the producer of the clinically important immunosuppressant tacrolimus (FK506).</title>
        <authorList>
            <person name="Barreiro C."/>
            <person name="Prieto C."/>
            <person name="Sola-Landa A."/>
            <person name="Solera E."/>
            <person name="Martinez-Castro M."/>
            <person name="Perez-Redondo R."/>
            <person name="Garcia-Estrada C."/>
            <person name="Aparicio J.F."/>
            <person name="Fernandez-Martinez L.T."/>
            <person name="Santos-Aberturas J."/>
            <person name="Salehi-Najafabadi Z."/>
            <person name="Rodriguez-Garcia A."/>
            <person name="Tauch A."/>
            <person name="Martin J.F."/>
        </authorList>
    </citation>
    <scope>NUCLEOTIDE SEQUENCE [LARGE SCALE GENOMIC DNA]</scope>
    <source>
        <strain evidence="2">DSM 42081 / NBRC 108919 / NRRL 18488 / 9993</strain>
    </source>
</reference>
<dbReference type="EMBL" id="CP029159">
    <property type="protein sequence ID" value="QKM67785.1"/>
    <property type="molecule type" value="Genomic_DNA"/>
</dbReference>
<dbReference type="Proteomes" id="UP000005940">
    <property type="component" value="Chromosome"/>
</dbReference>
<dbReference type="Gene3D" id="1.25.40.10">
    <property type="entry name" value="Tetratricopeptide repeat domain"/>
    <property type="match status" value="1"/>
</dbReference>
<keyword evidence="2" id="KW-1185">Reference proteome</keyword>
<evidence type="ECO:0000313" key="1">
    <source>
        <dbReference type="EMBL" id="QKM67785.1"/>
    </source>
</evidence>
<dbReference type="InterPro" id="IPR011990">
    <property type="entry name" value="TPR-like_helical_dom_sf"/>
</dbReference>
<dbReference type="AlphaFoldDB" id="I2N579"/>
<name>I2N579_STRT9</name>